<reference evidence="2 3" key="1">
    <citation type="submission" date="2014-11" db="EMBL/GenBank/DDBJ databases">
        <authorList>
            <person name="Zhu J."/>
            <person name="Qi W."/>
            <person name="Song R."/>
        </authorList>
    </citation>
    <scope>NUCLEOTIDE SEQUENCE [LARGE SCALE GENOMIC DNA]</scope>
</reference>
<feature type="compositionally biased region" description="Basic and acidic residues" evidence="1">
    <location>
        <begin position="17"/>
        <end position="26"/>
    </location>
</feature>
<dbReference type="VEuPathDB" id="CryptoDB:Vbra_23183"/>
<feature type="region of interest" description="Disordered" evidence="1">
    <location>
        <begin position="1"/>
        <end position="26"/>
    </location>
</feature>
<evidence type="ECO:0000313" key="2">
    <source>
        <dbReference type="EMBL" id="CEM35171.1"/>
    </source>
</evidence>
<dbReference type="AlphaFoldDB" id="A0A0G4GW34"/>
<evidence type="ECO:0000313" key="3">
    <source>
        <dbReference type="Proteomes" id="UP000041254"/>
    </source>
</evidence>
<dbReference type="EMBL" id="CDMY01000846">
    <property type="protein sequence ID" value="CEM35171.1"/>
    <property type="molecule type" value="Genomic_DNA"/>
</dbReference>
<sequence>MALPPAQPAFGSSPSLRDIRPVGRENDGFPQMLAKWRPRSATIPATDDGVLRESMIKYWSQLLSVELMEYNAFQWFSKWLQMIWNARICSSFNR</sequence>
<name>A0A0G4GW34_VITBC</name>
<gene>
    <name evidence="2" type="ORF">Vbra_23183</name>
</gene>
<organism evidence="2 3">
    <name type="scientific">Vitrella brassicaformis (strain CCMP3155)</name>
    <dbReference type="NCBI Taxonomy" id="1169540"/>
    <lineage>
        <taxon>Eukaryota</taxon>
        <taxon>Sar</taxon>
        <taxon>Alveolata</taxon>
        <taxon>Colpodellida</taxon>
        <taxon>Vitrellaceae</taxon>
        <taxon>Vitrella</taxon>
    </lineage>
</organism>
<evidence type="ECO:0000256" key="1">
    <source>
        <dbReference type="SAM" id="MobiDB-lite"/>
    </source>
</evidence>
<proteinExistence type="predicted"/>
<dbReference type="InParanoid" id="A0A0G4GW34"/>
<keyword evidence="3" id="KW-1185">Reference proteome</keyword>
<dbReference type="Proteomes" id="UP000041254">
    <property type="component" value="Unassembled WGS sequence"/>
</dbReference>
<accession>A0A0G4GW34</accession>
<protein>
    <submittedName>
        <fullName evidence="2">Uncharacterized protein</fullName>
    </submittedName>
</protein>